<comment type="similarity">
    <text evidence="2 13">Belongs to the fatty acid desaturase type 1 family.</text>
</comment>
<name>B4MKR8_DROWI</name>
<sequence length="363" mass="42431">MPPNAEEQKISQPDMCTTGVLFEADAETIDGGLAKDIKHLKHAEKRKIELVWFNIIAFAYLYVASTYGIWLLFTAVKWQTSVFTLFAILFSALGISGGAHRLWTHRTFKANLPLQLILLFLNTMAFQDAVYIWARDHRVHHKYSETDADPYNSQRGWFFSHIGWLCCKKHPDVIAKGKGIDLSDLRNDPLIMFQKKYYMILMPICCFLLTTAIPMYCWNESFNNAWHVPTLFRWCLTLNLIWLVNSSAHMYGKRPYDKTISPTDEHFLVWLRFGEGYHNYHHVFPWDYKSAELGKYSRDFTTYFIQFFASIGWAYDLKSVSTDMVKRRVIRTGDGSHNVWGWGDKDQAKEDMEETTITHQKDE</sequence>
<evidence type="ECO:0000313" key="16">
    <source>
        <dbReference type="EMBL" id="EDW72774.1"/>
    </source>
</evidence>
<evidence type="ECO:0000256" key="1">
    <source>
        <dbReference type="ARBA" id="ARBA00004141"/>
    </source>
</evidence>
<dbReference type="GO" id="GO:0004768">
    <property type="term" value="F:stearoyl-CoA 9-desaturase activity"/>
    <property type="evidence" value="ECO:0007669"/>
    <property type="project" value="TreeGrafter"/>
</dbReference>
<dbReference type="STRING" id="7260.B4MKR8"/>
<comment type="subcellular location">
    <subcellularLocation>
        <location evidence="1">Membrane</location>
        <topology evidence="1">Multi-pass membrane protein</topology>
    </subcellularLocation>
</comment>
<feature type="transmembrane region" description="Helical" evidence="14">
    <location>
        <begin position="197"/>
        <end position="216"/>
    </location>
</feature>
<dbReference type="OrthoDB" id="10260134at2759"/>
<evidence type="ECO:0000256" key="8">
    <source>
        <dbReference type="ARBA" id="ARBA00023002"/>
    </source>
</evidence>
<dbReference type="GO" id="GO:0005506">
    <property type="term" value="F:iron ion binding"/>
    <property type="evidence" value="ECO:0007669"/>
    <property type="project" value="TreeGrafter"/>
</dbReference>
<evidence type="ECO:0000256" key="9">
    <source>
        <dbReference type="ARBA" id="ARBA00023004"/>
    </source>
</evidence>
<feature type="transmembrane region" description="Helical" evidence="14">
    <location>
        <begin position="80"/>
        <end position="100"/>
    </location>
</feature>
<dbReference type="Proteomes" id="UP000007798">
    <property type="component" value="Unassembled WGS sequence"/>
</dbReference>
<dbReference type="PANTHER" id="PTHR11351:SF31">
    <property type="entry name" value="DESATURASE 1, ISOFORM A-RELATED"/>
    <property type="match status" value="1"/>
</dbReference>
<evidence type="ECO:0000256" key="2">
    <source>
        <dbReference type="ARBA" id="ARBA00009295"/>
    </source>
</evidence>
<dbReference type="InParanoid" id="B4MKR8"/>
<evidence type="ECO:0000259" key="15">
    <source>
        <dbReference type="Pfam" id="PF00487"/>
    </source>
</evidence>
<comment type="domain">
    <text evidence="13">The histidine box domains are involved in binding the catalytic metal ions.</text>
</comment>
<evidence type="ECO:0000256" key="13">
    <source>
        <dbReference type="RuleBase" id="RU000581"/>
    </source>
</evidence>
<protein>
    <submittedName>
        <fullName evidence="16">Desaturase F-zeta</fullName>
        <ecNumber evidence="16">1.14.19.-</ecNumber>
    </submittedName>
</protein>
<keyword evidence="7 14" id="KW-1133">Transmembrane helix</keyword>
<dbReference type="eggNOG" id="KOG1600">
    <property type="taxonomic scope" value="Eukaryota"/>
</dbReference>
<evidence type="ECO:0000256" key="14">
    <source>
        <dbReference type="SAM" id="Phobius"/>
    </source>
</evidence>
<dbReference type="SMR" id="B4MKR8"/>
<evidence type="ECO:0000256" key="11">
    <source>
        <dbReference type="ARBA" id="ARBA00023136"/>
    </source>
</evidence>
<keyword evidence="6" id="KW-0276">Fatty acid metabolism</keyword>
<keyword evidence="5" id="KW-0479">Metal-binding</keyword>
<evidence type="ECO:0000256" key="10">
    <source>
        <dbReference type="ARBA" id="ARBA00023098"/>
    </source>
</evidence>
<evidence type="ECO:0000256" key="5">
    <source>
        <dbReference type="ARBA" id="ARBA00022723"/>
    </source>
</evidence>
<keyword evidence="9" id="KW-0408">Iron</keyword>
<keyword evidence="8 13" id="KW-0560">Oxidoreductase</keyword>
<reference evidence="16 17" key="1">
    <citation type="journal article" date="2007" name="Nature">
        <title>Evolution of genes and genomes on the Drosophila phylogeny.</title>
        <authorList>
            <consortium name="Drosophila 12 Genomes Consortium"/>
            <person name="Clark A.G."/>
            <person name="Eisen M.B."/>
            <person name="Smith D.R."/>
            <person name="Bergman C.M."/>
            <person name="Oliver B."/>
            <person name="Markow T.A."/>
            <person name="Kaufman T.C."/>
            <person name="Kellis M."/>
            <person name="Gelbart W."/>
            <person name="Iyer V.N."/>
            <person name="Pollard D.A."/>
            <person name="Sackton T.B."/>
            <person name="Larracuente A.M."/>
            <person name="Singh N.D."/>
            <person name="Abad J.P."/>
            <person name="Abt D.N."/>
            <person name="Adryan B."/>
            <person name="Aguade M."/>
            <person name="Akashi H."/>
            <person name="Anderson W.W."/>
            <person name="Aquadro C.F."/>
            <person name="Ardell D.H."/>
            <person name="Arguello R."/>
            <person name="Artieri C.G."/>
            <person name="Barbash D.A."/>
            <person name="Barker D."/>
            <person name="Barsanti P."/>
            <person name="Batterham P."/>
            <person name="Batzoglou S."/>
            <person name="Begun D."/>
            <person name="Bhutkar A."/>
            <person name="Blanco E."/>
            <person name="Bosak S.A."/>
            <person name="Bradley R.K."/>
            <person name="Brand A.D."/>
            <person name="Brent M.R."/>
            <person name="Brooks A.N."/>
            <person name="Brown R.H."/>
            <person name="Butlin R.K."/>
            <person name="Caggese C."/>
            <person name="Calvi B.R."/>
            <person name="Bernardo de Carvalho A."/>
            <person name="Caspi A."/>
            <person name="Castrezana S."/>
            <person name="Celniker S.E."/>
            <person name="Chang J.L."/>
            <person name="Chapple C."/>
            <person name="Chatterji S."/>
            <person name="Chinwalla A."/>
            <person name="Civetta A."/>
            <person name="Clifton S.W."/>
            <person name="Comeron J.M."/>
            <person name="Costello J.C."/>
            <person name="Coyne J.A."/>
            <person name="Daub J."/>
            <person name="David R.G."/>
            <person name="Delcher A.L."/>
            <person name="Delehaunty K."/>
            <person name="Do C.B."/>
            <person name="Ebling H."/>
            <person name="Edwards K."/>
            <person name="Eickbush T."/>
            <person name="Evans J.D."/>
            <person name="Filipski A."/>
            <person name="Findeiss S."/>
            <person name="Freyhult E."/>
            <person name="Fulton L."/>
            <person name="Fulton R."/>
            <person name="Garcia A.C."/>
            <person name="Gardiner A."/>
            <person name="Garfield D.A."/>
            <person name="Garvin B.E."/>
            <person name="Gibson G."/>
            <person name="Gilbert D."/>
            <person name="Gnerre S."/>
            <person name="Godfrey J."/>
            <person name="Good R."/>
            <person name="Gotea V."/>
            <person name="Gravely B."/>
            <person name="Greenberg A.J."/>
            <person name="Griffiths-Jones S."/>
            <person name="Gross S."/>
            <person name="Guigo R."/>
            <person name="Gustafson E.A."/>
            <person name="Haerty W."/>
            <person name="Hahn M.W."/>
            <person name="Halligan D.L."/>
            <person name="Halpern A.L."/>
            <person name="Halter G.M."/>
            <person name="Han M.V."/>
            <person name="Heger A."/>
            <person name="Hillier L."/>
            <person name="Hinrichs A.S."/>
            <person name="Holmes I."/>
            <person name="Hoskins R.A."/>
            <person name="Hubisz M.J."/>
            <person name="Hultmark D."/>
            <person name="Huntley M.A."/>
            <person name="Jaffe D.B."/>
            <person name="Jagadeeshan S."/>
            <person name="Jeck W.R."/>
            <person name="Johnson J."/>
            <person name="Jones C.D."/>
            <person name="Jordan W.C."/>
            <person name="Karpen G.H."/>
            <person name="Kataoka E."/>
            <person name="Keightley P.D."/>
            <person name="Kheradpour P."/>
            <person name="Kirkness E.F."/>
            <person name="Koerich L.B."/>
            <person name="Kristiansen K."/>
            <person name="Kudrna D."/>
            <person name="Kulathinal R.J."/>
            <person name="Kumar S."/>
            <person name="Kwok R."/>
            <person name="Lander E."/>
            <person name="Langley C.H."/>
            <person name="Lapoint R."/>
            <person name="Lazzaro B.P."/>
            <person name="Lee S.J."/>
            <person name="Levesque L."/>
            <person name="Li R."/>
            <person name="Lin C.F."/>
            <person name="Lin M.F."/>
            <person name="Lindblad-Toh K."/>
            <person name="Llopart A."/>
            <person name="Long M."/>
            <person name="Low L."/>
            <person name="Lozovsky E."/>
            <person name="Lu J."/>
            <person name="Luo M."/>
            <person name="Machado C.A."/>
            <person name="Makalowski W."/>
            <person name="Marzo M."/>
            <person name="Matsuda M."/>
            <person name="Matzkin L."/>
            <person name="McAllister B."/>
            <person name="McBride C.S."/>
            <person name="McKernan B."/>
            <person name="McKernan K."/>
            <person name="Mendez-Lago M."/>
            <person name="Minx P."/>
            <person name="Mollenhauer M.U."/>
            <person name="Montooth K."/>
            <person name="Mount S.M."/>
            <person name="Mu X."/>
            <person name="Myers E."/>
            <person name="Negre B."/>
            <person name="Newfeld S."/>
            <person name="Nielsen R."/>
            <person name="Noor M.A."/>
            <person name="O'Grady P."/>
            <person name="Pachter L."/>
            <person name="Papaceit M."/>
            <person name="Parisi M.J."/>
            <person name="Parisi M."/>
            <person name="Parts L."/>
            <person name="Pedersen J.S."/>
            <person name="Pesole G."/>
            <person name="Phillippy A.M."/>
            <person name="Ponting C.P."/>
            <person name="Pop M."/>
            <person name="Porcelli D."/>
            <person name="Powell J.R."/>
            <person name="Prohaska S."/>
            <person name="Pruitt K."/>
            <person name="Puig M."/>
            <person name="Quesneville H."/>
            <person name="Ram K.R."/>
            <person name="Rand D."/>
            <person name="Rasmussen M.D."/>
            <person name="Reed L.K."/>
            <person name="Reenan R."/>
            <person name="Reily A."/>
            <person name="Remington K.A."/>
            <person name="Rieger T.T."/>
            <person name="Ritchie M.G."/>
            <person name="Robin C."/>
            <person name="Rogers Y.H."/>
            <person name="Rohde C."/>
            <person name="Rozas J."/>
            <person name="Rubenfield M.J."/>
            <person name="Ruiz A."/>
            <person name="Russo S."/>
            <person name="Salzberg S.L."/>
            <person name="Sanchez-Gracia A."/>
            <person name="Saranga D.J."/>
            <person name="Sato H."/>
            <person name="Schaeffer S.W."/>
            <person name="Schatz M.C."/>
            <person name="Schlenke T."/>
            <person name="Schwartz R."/>
            <person name="Segarra C."/>
            <person name="Singh R.S."/>
            <person name="Sirot L."/>
            <person name="Sirota M."/>
            <person name="Sisneros N.B."/>
            <person name="Smith C.D."/>
            <person name="Smith T.F."/>
            <person name="Spieth J."/>
            <person name="Stage D.E."/>
            <person name="Stark A."/>
            <person name="Stephan W."/>
            <person name="Strausberg R.L."/>
            <person name="Strempel S."/>
            <person name="Sturgill D."/>
            <person name="Sutton G."/>
            <person name="Sutton G.G."/>
            <person name="Tao W."/>
            <person name="Teichmann S."/>
            <person name="Tobari Y.N."/>
            <person name="Tomimura Y."/>
            <person name="Tsolas J.M."/>
            <person name="Valente V.L."/>
            <person name="Venter E."/>
            <person name="Venter J.C."/>
            <person name="Vicario S."/>
            <person name="Vieira F.G."/>
            <person name="Vilella A.J."/>
            <person name="Villasante A."/>
            <person name="Walenz B."/>
            <person name="Wang J."/>
            <person name="Wasserman M."/>
            <person name="Watts T."/>
            <person name="Wilson D."/>
            <person name="Wilson R.K."/>
            <person name="Wing R.A."/>
            <person name="Wolfner M.F."/>
            <person name="Wong A."/>
            <person name="Wong G.K."/>
            <person name="Wu C.I."/>
            <person name="Wu G."/>
            <person name="Yamamoto D."/>
            <person name="Yang H.P."/>
            <person name="Yang S.P."/>
            <person name="Yorke J.A."/>
            <person name="Yoshida K."/>
            <person name="Zdobnov E."/>
            <person name="Zhang P."/>
            <person name="Zhang Y."/>
            <person name="Zimin A.V."/>
            <person name="Baldwin J."/>
            <person name="Abdouelleil A."/>
            <person name="Abdulkadir J."/>
            <person name="Abebe A."/>
            <person name="Abera B."/>
            <person name="Abreu J."/>
            <person name="Acer S.C."/>
            <person name="Aftuck L."/>
            <person name="Alexander A."/>
            <person name="An P."/>
            <person name="Anderson E."/>
            <person name="Anderson S."/>
            <person name="Arachi H."/>
            <person name="Azer M."/>
            <person name="Bachantsang P."/>
            <person name="Barry A."/>
            <person name="Bayul T."/>
            <person name="Berlin A."/>
            <person name="Bessette D."/>
            <person name="Bloom T."/>
            <person name="Blye J."/>
            <person name="Boguslavskiy L."/>
            <person name="Bonnet C."/>
            <person name="Boukhgalter B."/>
            <person name="Bourzgui I."/>
            <person name="Brown A."/>
            <person name="Cahill P."/>
            <person name="Channer S."/>
            <person name="Cheshatsang Y."/>
            <person name="Chuda L."/>
            <person name="Citroen M."/>
            <person name="Collymore A."/>
            <person name="Cooke P."/>
            <person name="Costello M."/>
            <person name="D'Aco K."/>
            <person name="Daza R."/>
            <person name="De Haan G."/>
            <person name="DeGray S."/>
            <person name="DeMaso C."/>
            <person name="Dhargay N."/>
            <person name="Dooley K."/>
            <person name="Dooley E."/>
            <person name="Doricent M."/>
            <person name="Dorje P."/>
            <person name="Dorjee K."/>
            <person name="Dupes A."/>
            <person name="Elong R."/>
            <person name="Falk J."/>
            <person name="Farina A."/>
            <person name="Faro S."/>
            <person name="Ferguson D."/>
            <person name="Fisher S."/>
            <person name="Foley C.D."/>
            <person name="Franke A."/>
            <person name="Friedrich D."/>
            <person name="Gadbois L."/>
            <person name="Gearin G."/>
            <person name="Gearin C.R."/>
            <person name="Giannoukos G."/>
            <person name="Goode T."/>
            <person name="Graham J."/>
            <person name="Grandbois E."/>
            <person name="Grewal S."/>
            <person name="Gyaltsen K."/>
            <person name="Hafez N."/>
            <person name="Hagos B."/>
            <person name="Hall J."/>
            <person name="Henson C."/>
            <person name="Hollinger A."/>
            <person name="Honan T."/>
            <person name="Huard M.D."/>
            <person name="Hughes L."/>
            <person name="Hurhula B."/>
            <person name="Husby M.E."/>
            <person name="Kamat A."/>
            <person name="Kanga B."/>
            <person name="Kashin S."/>
            <person name="Khazanovich D."/>
            <person name="Kisner P."/>
            <person name="Lance K."/>
            <person name="Lara M."/>
            <person name="Lee W."/>
            <person name="Lennon N."/>
            <person name="Letendre F."/>
            <person name="LeVine R."/>
            <person name="Lipovsky A."/>
            <person name="Liu X."/>
            <person name="Liu J."/>
            <person name="Liu S."/>
            <person name="Lokyitsang T."/>
            <person name="Lokyitsang Y."/>
            <person name="Lubonja R."/>
            <person name="Lui A."/>
            <person name="MacDonald P."/>
            <person name="Magnisalis V."/>
            <person name="Maru K."/>
            <person name="Matthews C."/>
            <person name="McCusker W."/>
            <person name="McDonough S."/>
            <person name="Mehta T."/>
            <person name="Meldrim J."/>
            <person name="Meneus L."/>
            <person name="Mihai O."/>
            <person name="Mihalev A."/>
            <person name="Mihova T."/>
            <person name="Mittelman R."/>
            <person name="Mlenga V."/>
            <person name="Montmayeur A."/>
            <person name="Mulrain L."/>
            <person name="Navidi A."/>
            <person name="Naylor J."/>
            <person name="Negash T."/>
            <person name="Nguyen T."/>
            <person name="Nguyen N."/>
            <person name="Nicol R."/>
            <person name="Norbu C."/>
            <person name="Norbu N."/>
            <person name="Novod N."/>
            <person name="O'Neill B."/>
            <person name="Osman S."/>
            <person name="Markiewicz E."/>
            <person name="Oyono O.L."/>
            <person name="Patti C."/>
            <person name="Phunkhang P."/>
            <person name="Pierre F."/>
            <person name="Priest M."/>
            <person name="Raghuraman S."/>
            <person name="Rege F."/>
            <person name="Reyes R."/>
            <person name="Rise C."/>
            <person name="Rogov P."/>
            <person name="Ross K."/>
            <person name="Ryan E."/>
            <person name="Settipalli S."/>
            <person name="Shea T."/>
            <person name="Sherpa N."/>
            <person name="Shi L."/>
            <person name="Shih D."/>
            <person name="Sparrow T."/>
            <person name="Spaulding J."/>
            <person name="Stalker J."/>
            <person name="Stange-Thomann N."/>
            <person name="Stavropoulos S."/>
            <person name="Stone C."/>
            <person name="Strader C."/>
            <person name="Tesfaye S."/>
            <person name="Thomson T."/>
            <person name="Thoulutsang Y."/>
            <person name="Thoulutsang D."/>
            <person name="Topham K."/>
            <person name="Topping I."/>
            <person name="Tsamla T."/>
            <person name="Vassiliev H."/>
            <person name="Vo A."/>
            <person name="Wangchuk T."/>
            <person name="Wangdi T."/>
            <person name="Weiand M."/>
            <person name="Wilkinson J."/>
            <person name="Wilson A."/>
            <person name="Yadav S."/>
            <person name="Young G."/>
            <person name="Yu Q."/>
            <person name="Zembek L."/>
            <person name="Zhong D."/>
            <person name="Zimmer A."/>
            <person name="Zwirko Z."/>
            <person name="Jaffe D.B."/>
            <person name="Alvarez P."/>
            <person name="Brockman W."/>
            <person name="Butler J."/>
            <person name="Chin C."/>
            <person name="Gnerre S."/>
            <person name="Grabherr M."/>
            <person name="Kleber M."/>
            <person name="Mauceli E."/>
            <person name="MacCallum I."/>
        </authorList>
    </citation>
    <scope>NUCLEOTIDE SEQUENCE [LARGE SCALE GENOMIC DNA]</scope>
    <source>
        <strain evidence="17">Tucson 14030-0811.24</strain>
    </source>
</reference>
<dbReference type="PhylomeDB" id="B4MKR8"/>
<evidence type="ECO:0000256" key="3">
    <source>
        <dbReference type="ARBA" id="ARBA00022516"/>
    </source>
</evidence>
<keyword evidence="12 13" id="KW-0275">Fatty acid biosynthesis</keyword>
<dbReference type="PROSITE" id="PS00476">
    <property type="entry name" value="FATTY_ACID_DESATUR_1"/>
    <property type="match status" value="1"/>
</dbReference>
<dbReference type="InterPro" id="IPR005804">
    <property type="entry name" value="FA_desaturase_dom"/>
</dbReference>
<keyword evidence="3 13" id="KW-0444">Lipid biosynthesis</keyword>
<feature type="domain" description="Fatty acid desaturase" evidence="15">
    <location>
        <begin position="78"/>
        <end position="285"/>
    </location>
</feature>
<keyword evidence="11 14" id="KW-0472">Membrane</keyword>
<dbReference type="AlphaFoldDB" id="B4MKR8"/>
<dbReference type="InterPro" id="IPR015876">
    <property type="entry name" value="Acyl-CoA_DS"/>
</dbReference>
<keyword evidence="10" id="KW-0443">Lipid metabolism</keyword>
<proteinExistence type="inferred from homology"/>
<evidence type="ECO:0000313" key="17">
    <source>
        <dbReference type="Proteomes" id="UP000007798"/>
    </source>
</evidence>
<dbReference type="GO" id="GO:0005789">
    <property type="term" value="C:endoplasmic reticulum membrane"/>
    <property type="evidence" value="ECO:0007669"/>
    <property type="project" value="TreeGrafter"/>
</dbReference>
<dbReference type="KEGG" id="dwi:6639424"/>
<accession>B4MKR8</accession>
<evidence type="ECO:0000256" key="4">
    <source>
        <dbReference type="ARBA" id="ARBA00022692"/>
    </source>
</evidence>
<feature type="transmembrane region" description="Helical" evidence="14">
    <location>
        <begin position="112"/>
        <end position="134"/>
    </location>
</feature>
<keyword evidence="4 13" id="KW-0812">Transmembrane</keyword>
<dbReference type="CDD" id="cd03505">
    <property type="entry name" value="Delta9-FADS-like"/>
    <property type="match status" value="1"/>
</dbReference>
<dbReference type="PRINTS" id="PR00075">
    <property type="entry name" value="FACDDSATRASE"/>
</dbReference>
<dbReference type="EMBL" id="CH963847">
    <property type="protein sequence ID" value="EDW72774.1"/>
    <property type="molecule type" value="Genomic_DNA"/>
</dbReference>
<comment type="cofactor">
    <cofactor evidence="13">
        <name>Fe(2+)</name>
        <dbReference type="ChEBI" id="CHEBI:29033"/>
    </cofactor>
</comment>
<evidence type="ECO:0000256" key="7">
    <source>
        <dbReference type="ARBA" id="ARBA00022989"/>
    </source>
</evidence>
<dbReference type="HOGENOM" id="CLU_027359_0_2_1"/>
<dbReference type="FunCoup" id="B4MKR8">
    <property type="interactions" value="87"/>
</dbReference>
<evidence type="ECO:0000256" key="6">
    <source>
        <dbReference type="ARBA" id="ARBA00022832"/>
    </source>
</evidence>
<organism evidence="16 17">
    <name type="scientific">Drosophila willistoni</name>
    <name type="common">Fruit fly</name>
    <dbReference type="NCBI Taxonomy" id="7260"/>
    <lineage>
        <taxon>Eukaryota</taxon>
        <taxon>Metazoa</taxon>
        <taxon>Ecdysozoa</taxon>
        <taxon>Arthropoda</taxon>
        <taxon>Hexapoda</taxon>
        <taxon>Insecta</taxon>
        <taxon>Pterygota</taxon>
        <taxon>Neoptera</taxon>
        <taxon>Endopterygota</taxon>
        <taxon>Diptera</taxon>
        <taxon>Brachycera</taxon>
        <taxon>Muscomorpha</taxon>
        <taxon>Ephydroidea</taxon>
        <taxon>Drosophilidae</taxon>
        <taxon>Drosophila</taxon>
        <taxon>Sophophora</taxon>
    </lineage>
</organism>
<dbReference type="Pfam" id="PF00487">
    <property type="entry name" value="FA_desaturase"/>
    <property type="match status" value="1"/>
</dbReference>
<dbReference type="EC" id="1.14.19.-" evidence="16"/>
<dbReference type="OMA" id="NSSAHMY"/>
<dbReference type="InterPro" id="IPR001522">
    <property type="entry name" value="FADS-1_CS"/>
</dbReference>
<gene>
    <name evidence="16" type="primary">Dwil\DesatF-zeta</name>
    <name evidence="16" type="ORF">Dwil_GK17186</name>
</gene>
<evidence type="ECO:0000256" key="12">
    <source>
        <dbReference type="ARBA" id="ARBA00023160"/>
    </source>
</evidence>
<feature type="transmembrane region" description="Helical" evidence="14">
    <location>
        <begin position="50"/>
        <end position="73"/>
    </location>
</feature>
<keyword evidence="17" id="KW-1185">Reference proteome</keyword>
<dbReference type="GO" id="GO:0006636">
    <property type="term" value="P:unsaturated fatty acid biosynthetic process"/>
    <property type="evidence" value="ECO:0007669"/>
    <property type="project" value="TreeGrafter"/>
</dbReference>
<dbReference type="PANTHER" id="PTHR11351">
    <property type="entry name" value="ACYL-COA DESATURASE"/>
    <property type="match status" value="1"/>
</dbReference>